<reference evidence="7 8" key="1">
    <citation type="submission" date="2015-11" db="EMBL/GenBank/DDBJ databases">
        <title>Butyribacter intestini gen. nov., sp. nov., a butyric acid-producing bacterium of the family Lachnospiraceae isolated from the human faeces.</title>
        <authorList>
            <person name="Zou Y."/>
            <person name="Xue W."/>
            <person name="Luo G."/>
            <person name="Lv M."/>
        </authorList>
    </citation>
    <scope>NUCLEOTIDE SEQUENCE [LARGE SCALE GENOMIC DNA]</scope>
    <source>
        <strain evidence="7 8">ACET-33324</strain>
    </source>
</reference>
<evidence type="ECO:0000256" key="2">
    <source>
        <dbReference type="PROSITE-ProRule" id="PRU00325"/>
    </source>
</evidence>
<dbReference type="InterPro" id="IPR038718">
    <property type="entry name" value="SNF2-like_sf"/>
</dbReference>
<feature type="domain" description="SWIM-type" evidence="4">
    <location>
        <begin position="53"/>
        <end position="92"/>
    </location>
</feature>
<evidence type="ECO:0000256" key="3">
    <source>
        <dbReference type="SAM" id="Coils"/>
    </source>
</evidence>
<dbReference type="Pfam" id="PF04434">
    <property type="entry name" value="SWIM"/>
    <property type="match status" value="1"/>
</dbReference>
<dbReference type="SMART" id="SM00487">
    <property type="entry name" value="DEXDc"/>
    <property type="match status" value="1"/>
</dbReference>
<accession>A0A0V8QFM5</accession>
<dbReference type="RefSeq" id="WP_058352506.1">
    <property type="nucleotide sequence ID" value="NZ_CABMMD010000149.1"/>
</dbReference>
<dbReference type="InterPro" id="IPR007527">
    <property type="entry name" value="Znf_SWIM"/>
</dbReference>
<keyword evidence="2" id="KW-0479">Metal-binding</keyword>
<dbReference type="InterPro" id="IPR001650">
    <property type="entry name" value="Helicase_C-like"/>
</dbReference>
<dbReference type="STRING" id="290052.ASU35_09765"/>
<dbReference type="FunFam" id="3.40.50.300:FF:000533">
    <property type="entry name" value="Helicase, Snf2 family"/>
    <property type="match status" value="1"/>
</dbReference>
<feature type="coiled-coil region" evidence="3">
    <location>
        <begin position="1015"/>
        <end position="1042"/>
    </location>
</feature>
<dbReference type="CDD" id="cd18012">
    <property type="entry name" value="DEXQc_arch_SWI2_SNF2"/>
    <property type="match status" value="1"/>
</dbReference>
<evidence type="ECO:0000259" key="6">
    <source>
        <dbReference type="PROSITE" id="PS51194"/>
    </source>
</evidence>
<dbReference type="SUPFAM" id="SSF52540">
    <property type="entry name" value="P-loop containing nucleoside triphosphate hydrolases"/>
    <property type="match status" value="2"/>
</dbReference>
<gene>
    <name evidence="7" type="ORF">ASU35_09765</name>
</gene>
<dbReference type="Gene3D" id="3.40.50.10810">
    <property type="entry name" value="Tandem AAA-ATPase domain"/>
    <property type="match status" value="1"/>
</dbReference>
<dbReference type="Pfam" id="PF00271">
    <property type="entry name" value="Helicase_C"/>
    <property type="match status" value="1"/>
</dbReference>
<sequence>MLQVTKERIRQVTGDEVIYYRGARYFRANAVSNVTWSKINKQYRATVMGQNPYRVVIQVKNERDFSCTCNCPDYIKRNKVCKHIVAALLFIADYQERSEKESCGTEGKRAFQIVEYFNKQDFTPVYGESFELKPCITLPAIFKGNTGKAFLSLQAGSRRLYKVQNIKKFLGDYYSGENIVLGKEFKFIHGESTFDKKSRPIIDYLIEILEIQEALGKSYYNNLFLKSEMIFTQKMLYKLLELMGKVPCQLVLNEKACDNVTVQRGNPPIGFLVRTEKEGILFDYRENKPVIPLADDGSMLLYENVIYLPEKAFLKNFLPFYSSLGGSREPLIFKGEDKQRFLDIVLPKLYDTMELTIPDSMRENYIVESLDAAIYLDRQKNAVSASVEFSYGSFKINPLRPKVPDGIILVRKKAEEQKLLEWLEEAHFLPYKNSYVLKEDEAIYDFLSKGVGELSGLCTVYYSDNFKTLSIQSTGRLNSSVRLSEGSDLLELNLSYEAVPRDELREVFHSLKLKRKYHRLKDGSFLDLTSEEAKAAIDTLQELDISLKSQKEDIFELPKYTVFYLDKLLENMASVAYERDEKLSSLLKEVEDPETKEYPIPEGINASLRHYQVTGYQWLSTLAYHGLGGILADDMGLGKTLESIAYMKSRPGKLHFVVCPTSLIYNWEEEFHTFAPDMKVRVVSGTPEERKELIETAEDMDVLVTSYPLLRRDCEHYQKLSIDSMFIDEAQFIKNSISQSARSVKKILAKHRFALTGTPIENSLSELWSIFDYIMPGYLLTYHKFSEKYEKPIIREESKEDLERLTTRIKPFILRRMKKDVLTELPDKIETRMVTEMTEKQKLIYLSYMNNVRENLDSQNQIQILSALTRLRQICCHPSTFVEDYSGDSGKLELLMEQLPGILENGHRVLIFSQFTTMLSIIGERLSAAGISYFYLEGATKSDDRIDMVTRFNQGEREVFLISLKAGGTGINLTGADTVIHYDPWWNPAVEDQATDRVYRIGQTSTVHVIKLITKDTIEEKINKLQEKKKQLSESVIEAREVFINKLTKKEIEELFCKEI</sequence>
<dbReference type="EMBL" id="LNAM01000149">
    <property type="protein sequence ID" value="KSV59276.1"/>
    <property type="molecule type" value="Genomic_DNA"/>
</dbReference>
<dbReference type="Pfam" id="PF08455">
    <property type="entry name" value="SNF2_assoc"/>
    <property type="match status" value="1"/>
</dbReference>
<keyword evidence="1" id="KW-0378">Hydrolase</keyword>
<dbReference type="InterPro" id="IPR000330">
    <property type="entry name" value="SNF2_N"/>
</dbReference>
<dbReference type="Gene3D" id="3.40.50.300">
    <property type="entry name" value="P-loop containing nucleotide triphosphate hydrolases"/>
    <property type="match status" value="1"/>
</dbReference>
<dbReference type="PANTHER" id="PTHR10799">
    <property type="entry name" value="SNF2/RAD54 HELICASE FAMILY"/>
    <property type="match status" value="1"/>
</dbReference>
<dbReference type="PROSITE" id="PS51194">
    <property type="entry name" value="HELICASE_CTER"/>
    <property type="match status" value="1"/>
</dbReference>
<dbReference type="PROSITE" id="PS50966">
    <property type="entry name" value="ZF_SWIM"/>
    <property type="match status" value="1"/>
</dbReference>
<dbReference type="Pfam" id="PF00176">
    <property type="entry name" value="SNF2-rel_dom"/>
    <property type="match status" value="1"/>
</dbReference>
<evidence type="ECO:0000313" key="7">
    <source>
        <dbReference type="EMBL" id="KSV59276.1"/>
    </source>
</evidence>
<dbReference type="OrthoDB" id="9760715at2"/>
<dbReference type="PROSITE" id="PS51192">
    <property type="entry name" value="HELICASE_ATP_BIND_1"/>
    <property type="match status" value="1"/>
</dbReference>
<organism evidence="7 8">
    <name type="scientific">Acetivibrio ethanolgignens</name>
    <dbReference type="NCBI Taxonomy" id="290052"/>
    <lineage>
        <taxon>Bacteria</taxon>
        <taxon>Bacillati</taxon>
        <taxon>Bacillota</taxon>
        <taxon>Clostridia</taxon>
        <taxon>Eubacteriales</taxon>
        <taxon>Oscillospiraceae</taxon>
        <taxon>Acetivibrio</taxon>
    </lineage>
</organism>
<dbReference type="GO" id="GO:0005524">
    <property type="term" value="F:ATP binding"/>
    <property type="evidence" value="ECO:0007669"/>
    <property type="project" value="InterPro"/>
</dbReference>
<dbReference type="GO" id="GO:0016787">
    <property type="term" value="F:hydrolase activity"/>
    <property type="evidence" value="ECO:0007669"/>
    <property type="project" value="UniProtKB-KW"/>
</dbReference>
<evidence type="ECO:0000313" key="8">
    <source>
        <dbReference type="Proteomes" id="UP000054874"/>
    </source>
</evidence>
<dbReference type="AlphaFoldDB" id="A0A0V8QFM5"/>
<keyword evidence="2" id="KW-0863">Zinc-finger</keyword>
<keyword evidence="8" id="KW-1185">Reference proteome</keyword>
<feature type="domain" description="Helicase ATP-binding" evidence="5">
    <location>
        <begin position="620"/>
        <end position="777"/>
    </location>
</feature>
<evidence type="ECO:0008006" key="9">
    <source>
        <dbReference type="Google" id="ProtNLM"/>
    </source>
</evidence>
<dbReference type="Proteomes" id="UP000054874">
    <property type="component" value="Unassembled WGS sequence"/>
</dbReference>
<dbReference type="SMART" id="SM00490">
    <property type="entry name" value="HELICc"/>
    <property type="match status" value="1"/>
</dbReference>
<dbReference type="InterPro" id="IPR013663">
    <property type="entry name" value="Helicase_SWF/SNF/SWI_bac"/>
</dbReference>
<comment type="caution">
    <text evidence="7">The sequence shown here is derived from an EMBL/GenBank/DDBJ whole genome shotgun (WGS) entry which is preliminary data.</text>
</comment>
<protein>
    <recommendedName>
        <fullName evidence="9">Helicase</fullName>
    </recommendedName>
</protein>
<dbReference type="InterPro" id="IPR014001">
    <property type="entry name" value="Helicase_ATP-bd"/>
</dbReference>
<name>A0A0V8QFM5_9FIRM</name>
<evidence type="ECO:0000259" key="4">
    <source>
        <dbReference type="PROSITE" id="PS50966"/>
    </source>
</evidence>
<dbReference type="InterPro" id="IPR027417">
    <property type="entry name" value="P-loop_NTPase"/>
</dbReference>
<dbReference type="InterPro" id="IPR049730">
    <property type="entry name" value="SNF2/RAD54-like_C"/>
</dbReference>
<dbReference type="GO" id="GO:0008270">
    <property type="term" value="F:zinc ion binding"/>
    <property type="evidence" value="ECO:0007669"/>
    <property type="project" value="UniProtKB-KW"/>
</dbReference>
<evidence type="ECO:0000259" key="5">
    <source>
        <dbReference type="PROSITE" id="PS51192"/>
    </source>
</evidence>
<keyword evidence="2" id="KW-0862">Zinc</keyword>
<dbReference type="CDD" id="cd18793">
    <property type="entry name" value="SF2_C_SNF"/>
    <property type="match status" value="1"/>
</dbReference>
<keyword evidence="3" id="KW-0175">Coiled coil</keyword>
<proteinExistence type="predicted"/>
<evidence type="ECO:0000256" key="1">
    <source>
        <dbReference type="ARBA" id="ARBA00022801"/>
    </source>
</evidence>
<feature type="domain" description="Helicase C-terminal" evidence="6">
    <location>
        <begin position="895"/>
        <end position="1048"/>
    </location>
</feature>